<gene>
    <name evidence="2" type="ORF">ACFPZI_26355</name>
</gene>
<name>A0ABW1E2V0_9ACTN</name>
<dbReference type="Proteomes" id="UP001596180">
    <property type="component" value="Unassembled WGS sequence"/>
</dbReference>
<keyword evidence="3" id="KW-1185">Reference proteome</keyword>
<evidence type="ECO:0000313" key="3">
    <source>
        <dbReference type="Proteomes" id="UP001596180"/>
    </source>
</evidence>
<organism evidence="2 3">
    <name type="scientific">Streptomyces chlorus</name>
    <dbReference type="NCBI Taxonomy" id="887452"/>
    <lineage>
        <taxon>Bacteria</taxon>
        <taxon>Bacillati</taxon>
        <taxon>Actinomycetota</taxon>
        <taxon>Actinomycetes</taxon>
        <taxon>Kitasatosporales</taxon>
        <taxon>Streptomycetaceae</taxon>
        <taxon>Streptomyces</taxon>
    </lineage>
</organism>
<accession>A0ABW1E2V0</accession>
<dbReference type="EMBL" id="JBHSOA010000061">
    <property type="protein sequence ID" value="MFC5855177.1"/>
    <property type="molecule type" value="Genomic_DNA"/>
</dbReference>
<feature type="compositionally biased region" description="Polar residues" evidence="1">
    <location>
        <begin position="1"/>
        <end position="11"/>
    </location>
</feature>
<evidence type="ECO:0000256" key="1">
    <source>
        <dbReference type="SAM" id="MobiDB-lite"/>
    </source>
</evidence>
<protein>
    <submittedName>
        <fullName evidence="2">Uncharacterized protein</fullName>
    </submittedName>
</protein>
<feature type="compositionally biased region" description="Low complexity" evidence="1">
    <location>
        <begin position="18"/>
        <end position="30"/>
    </location>
</feature>
<comment type="caution">
    <text evidence="2">The sequence shown here is derived from an EMBL/GenBank/DDBJ whole genome shotgun (WGS) entry which is preliminary data.</text>
</comment>
<evidence type="ECO:0000313" key="2">
    <source>
        <dbReference type="EMBL" id="MFC5855177.1"/>
    </source>
</evidence>
<proteinExistence type="predicted"/>
<feature type="region of interest" description="Disordered" evidence="1">
    <location>
        <begin position="1"/>
        <end position="43"/>
    </location>
</feature>
<sequence length="43" mass="4297">MTGSTSASCTTPGAEPCTAPRTAADDAAPTRTERAEGETVIVD</sequence>
<dbReference type="RefSeq" id="WP_381367684.1">
    <property type="nucleotide sequence ID" value="NZ_JBHSOA010000061.1"/>
</dbReference>
<reference evidence="3" key="1">
    <citation type="journal article" date="2019" name="Int. J. Syst. Evol. Microbiol.">
        <title>The Global Catalogue of Microorganisms (GCM) 10K type strain sequencing project: providing services to taxonomists for standard genome sequencing and annotation.</title>
        <authorList>
            <consortium name="The Broad Institute Genomics Platform"/>
            <consortium name="The Broad Institute Genome Sequencing Center for Infectious Disease"/>
            <person name="Wu L."/>
            <person name="Ma J."/>
        </authorList>
    </citation>
    <scope>NUCLEOTIDE SEQUENCE [LARGE SCALE GENOMIC DNA]</scope>
    <source>
        <strain evidence="3">JCM 10411</strain>
    </source>
</reference>